<dbReference type="InterPro" id="IPR019734">
    <property type="entry name" value="TPR_rpt"/>
</dbReference>
<dbReference type="InterPro" id="IPR003646">
    <property type="entry name" value="SH3-like_bac-type"/>
</dbReference>
<dbReference type="EMBL" id="JRNR01000035">
    <property type="protein sequence ID" value="KGF49611.1"/>
    <property type="molecule type" value="Genomic_DNA"/>
</dbReference>
<dbReference type="Gene3D" id="2.30.30.40">
    <property type="entry name" value="SH3 Domains"/>
    <property type="match status" value="1"/>
</dbReference>
<protein>
    <submittedName>
        <fullName evidence="5">Aerotolerance regulator BatD</fullName>
    </submittedName>
</protein>
<comment type="caution">
    <text evidence="5">The sequence shown here is derived from an EMBL/GenBank/DDBJ whole genome shotgun (WGS) entry which is preliminary data.</text>
</comment>
<keyword evidence="2" id="KW-0812">Transmembrane</keyword>
<dbReference type="SUPFAM" id="SSF48452">
    <property type="entry name" value="TPR-like"/>
    <property type="match status" value="1"/>
</dbReference>
<dbReference type="InterPro" id="IPR025738">
    <property type="entry name" value="BatD"/>
</dbReference>
<feature type="signal peptide" evidence="3">
    <location>
        <begin position="1"/>
        <end position="19"/>
    </location>
</feature>
<gene>
    <name evidence="5" type="ORF">HMPREF0654_04560</name>
</gene>
<feature type="transmembrane region" description="Helical" evidence="2">
    <location>
        <begin position="606"/>
        <end position="624"/>
    </location>
</feature>
<dbReference type="Gene3D" id="1.25.40.10">
    <property type="entry name" value="Tetratricopeptide repeat domain"/>
    <property type="match status" value="1"/>
</dbReference>
<dbReference type="RefSeq" id="WP_036882909.1">
    <property type="nucleotide sequence ID" value="NZ_JRNR01000035.1"/>
</dbReference>
<dbReference type="SUPFAM" id="SSF50044">
    <property type="entry name" value="SH3-domain"/>
    <property type="match status" value="1"/>
</dbReference>
<feature type="chain" id="PRO_5001917371" evidence="3">
    <location>
        <begin position="20"/>
        <end position="858"/>
    </location>
</feature>
<evidence type="ECO:0000313" key="6">
    <source>
        <dbReference type="Proteomes" id="UP000029538"/>
    </source>
</evidence>
<dbReference type="PROSITE" id="PS50005">
    <property type="entry name" value="TPR"/>
    <property type="match status" value="1"/>
</dbReference>
<dbReference type="PROSITE" id="PS51781">
    <property type="entry name" value="SH3B"/>
    <property type="match status" value="1"/>
</dbReference>
<evidence type="ECO:0000313" key="5">
    <source>
        <dbReference type="EMBL" id="KGF49611.1"/>
    </source>
</evidence>
<keyword evidence="3" id="KW-0732">Signal</keyword>
<evidence type="ECO:0000256" key="3">
    <source>
        <dbReference type="SAM" id="SignalP"/>
    </source>
</evidence>
<dbReference type="AlphaFoldDB" id="A0A096ASA5"/>
<feature type="domain" description="SH3b" evidence="4">
    <location>
        <begin position="795"/>
        <end position="858"/>
    </location>
</feature>
<keyword evidence="1" id="KW-0802">TPR repeat</keyword>
<dbReference type="PANTHER" id="PTHR40940:SF2">
    <property type="entry name" value="BATD"/>
    <property type="match status" value="1"/>
</dbReference>
<sequence length="858" mass="95833">MKRYINILLAMLLPLTALAQHIRVAAPRQVEVGEQFQIEYIVYTDDVEGLKLAKMPHGIELMAGPYYSSQKNIQMTNGHMSSSSSESFTYVFLATKRGTFNIPPARITVKGQTLASTPVRITATGVANINRAAQSNGGGRQDISISRPESKVIGGKDLFVRVTANKRVVHEQEPVLLTYKVYTNVNLVQMAGKMPDIKGAHVQEISLPQQKVFTTERLNGRTYRVTKWSQYVVYPQVIGRLSVPSVNFTGIIRPNADDFDPFAFMSEGEDIQKKITAQGLTIKVLPLPQKPASFSGGVGRMNITAQLNKTDAVEGDPINLRVVISGVGNLKLMRKPEVKFPDGFDVYDPKLSDKTHLTSNGVEGSMVYDFLAVPRKEGNYTIPPVTFVYFDTATNSYKTLTTSPFKIKVAKGDGTNQNAEAFDAVANQDIKGLKTAKDILAADTNFYGSVGYWFCIVLFIGLFVIALTLLRKRANIRGDIAGLKGKNAERVALNRLHKAKVYLERRKAEDFYDENLRALWGYVSDKLNIPVEQLSRDNVKENFAKLGVESDVIDEFIAALDECEFQRYAPGDERGNMSSSYAAAVKAIIDIEERMRTMKNKSNDKSNVKSILLLLTLAIAFFSMPQRAFAVSMEDAAKAYDKGNYTEAAKIYQRLIEENPSAALYYNLGNAQYRANDITHAILSYERALKLRPSDEDARFNLQIAQSKTIDRLSPDSDLFFVRWYHALVYLMSIDAWAIVGLVSLFLSLAFALLYFLATTVGRRKLGFFAGLFFLLVFIFSISFAKTQRNEKTNKNQAIIVASIATVKTHPDGKSDNATTLHEGTKVEIIDRSLKEWRGIRLPDDKKGWIPTNQIEEI</sequence>
<dbReference type="InterPro" id="IPR011990">
    <property type="entry name" value="TPR-like_helical_dom_sf"/>
</dbReference>
<name>A0A096ASA5_9BACT</name>
<organism evidence="5 6">
    <name type="scientific">Prevotella disiens DNF00882</name>
    <dbReference type="NCBI Taxonomy" id="1401075"/>
    <lineage>
        <taxon>Bacteria</taxon>
        <taxon>Pseudomonadati</taxon>
        <taxon>Bacteroidota</taxon>
        <taxon>Bacteroidia</taxon>
        <taxon>Bacteroidales</taxon>
        <taxon>Prevotellaceae</taxon>
        <taxon>Prevotella</taxon>
    </lineage>
</organism>
<dbReference type="PROSITE" id="PS50293">
    <property type="entry name" value="TPR_REGION"/>
    <property type="match status" value="1"/>
</dbReference>
<dbReference type="Pfam" id="PF13584">
    <property type="entry name" value="BatD"/>
    <property type="match status" value="2"/>
</dbReference>
<feature type="repeat" description="TPR" evidence="1">
    <location>
        <begin position="662"/>
        <end position="695"/>
    </location>
</feature>
<evidence type="ECO:0000256" key="2">
    <source>
        <dbReference type="SAM" id="Phobius"/>
    </source>
</evidence>
<keyword evidence="2" id="KW-1133">Transmembrane helix</keyword>
<feature type="transmembrane region" description="Helical" evidence="2">
    <location>
        <begin position="727"/>
        <end position="754"/>
    </location>
</feature>
<dbReference type="Proteomes" id="UP000029538">
    <property type="component" value="Unassembled WGS sequence"/>
</dbReference>
<dbReference type="Pfam" id="PF13432">
    <property type="entry name" value="TPR_16"/>
    <property type="match status" value="1"/>
</dbReference>
<evidence type="ECO:0000256" key="1">
    <source>
        <dbReference type="PROSITE-ProRule" id="PRU00339"/>
    </source>
</evidence>
<reference evidence="5 6" key="1">
    <citation type="submission" date="2014-07" db="EMBL/GenBank/DDBJ databases">
        <authorList>
            <person name="McCorrison J."/>
            <person name="Sanka R."/>
            <person name="Torralba M."/>
            <person name="Gillis M."/>
            <person name="Haft D.H."/>
            <person name="Methe B."/>
            <person name="Sutton G."/>
            <person name="Nelson K.E."/>
        </authorList>
    </citation>
    <scope>NUCLEOTIDE SEQUENCE [LARGE SCALE GENOMIC DNA]</scope>
    <source>
        <strain evidence="5 6">DNF00882</strain>
    </source>
</reference>
<proteinExistence type="predicted"/>
<evidence type="ECO:0000259" key="4">
    <source>
        <dbReference type="PROSITE" id="PS51781"/>
    </source>
</evidence>
<feature type="transmembrane region" description="Helical" evidence="2">
    <location>
        <begin position="766"/>
        <end position="785"/>
    </location>
</feature>
<dbReference type="SMART" id="SM00028">
    <property type="entry name" value="TPR"/>
    <property type="match status" value="1"/>
</dbReference>
<dbReference type="InterPro" id="IPR036028">
    <property type="entry name" value="SH3-like_dom_sf"/>
</dbReference>
<keyword evidence="2" id="KW-0472">Membrane</keyword>
<dbReference type="PANTHER" id="PTHR40940">
    <property type="entry name" value="PROTEIN BATD-RELATED"/>
    <property type="match status" value="1"/>
</dbReference>
<feature type="transmembrane region" description="Helical" evidence="2">
    <location>
        <begin position="450"/>
        <end position="470"/>
    </location>
</feature>
<accession>A0A096ASA5</accession>